<dbReference type="GO" id="GO:0005886">
    <property type="term" value="C:plasma membrane"/>
    <property type="evidence" value="ECO:0007669"/>
    <property type="project" value="UniProtKB-SubCell"/>
</dbReference>
<dbReference type="Pfam" id="PF02706">
    <property type="entry name" value="Wzz"/>
    <property type="match status" value="1"/>
</dbReference>
<evidence type="ECO:0000259" key="10">
    <source>
        <dbReference type="Pfam" id="PF02706"/>
    </source>
</evidence>
<evidence type="ECO:0000256" key="2">
    <source>
        <dbReference type="ARBA" id="ARBA00006683"/>
    </source>
</evidence>
<name>A0A1A3NNY3_MYCAS</name>
<evidence type="ECO:0000256" key="9">
    <source>
        <dbReference type="SAM" id="MobiDB-lite"/>
    </source>
</evidence>
<dbReference type="Proteomes" id="UP000093928">
    <property type="component" value="Unassembled WGS sequence"/>
</dbReference>
<reference evidence="11 12" key="1">
    <citation type="submission" date="2016-06" db="EMBL/GenBank/DDBJ databases">
        <authorList>
            <person name="Kjaerup R.B."/>
            <person name="Dalgaard T.S."/>
            <person name="Juul-Madsen H.R."/>
        </authorList>
    </citation>
    <scope>NUCLEOTIDE SEQUENCE [LARGE SCALE GENOMIC DNA]</scope>
    <source>
        <strain evidence="11 12">1165133.8</strain>
    </source>
</reference>
<feature type="compositionally biased region" description="Low complexity" evidence="9">
    <location>
        <begin position="149"/>
        <end position="172"/>
    </location>
</feature>
<keyword evidence="7" id="KW-1133">Transmembrane helix</keyword>
<dbReference type="SUPFAM" id="SSF52540">
    <property type="entry name" value="P-loop containing nucleoside triphosphate hydrolases"/>
    <property type="match status" value="1"/>
</dbReference>
<keyword evidence="3" id="KW-1003">Cell membrane</keyword>
<dbReference type="PANTHER" id="PTHR32309">
    <property type="entry name" value="TYROSINE-PROTEIN KINASE"/>
    <property type="match status" value="1"/>
</dbReference>
<organism evidence="11 12">
    <name type="scientific">Mycobacterium asiaticum</name>
    <dbReference type="NCBI Taxonomy" id="1790"/>
    <lineage>
        <taxon>Bacteria</taxon>
        <taxon>Bacillati</taxon>
        <taxon>Actinomycetota</taxon>
        <taxon>Actinomycetes</taxon>
        <taxon>Mycobacteriales</taxon>
        <taxon>Mycobacteriaceae</taxon>
        <taxon>Mycobacterium</taxon>
    </lineage>
</organism>
<dbReference type="AlphaFoldDB" id="A0A1A3NNY3"/>
<sequence length="520" mass="53564">MDFRTFVRTLLLHWKLVLGAVLACLAGAAAITAFQTKSYESSATVLISFSGETDLMQVYQGTQAAQERLSSYATIAGGHAVAERAVTQFHLPVSADALASQTKVAFTPKTTLFTITVTDTDPKRAATLTKAVADEFTIMVGTLGTNPRTPVTPLATTAPSPSPSAAPSATPVAEDEQPTTQPGETPVVAAPSGSGSGSGSGSAAPSVSAESPQTSPTGAPLPMAKATVVEQPGVPDKPVKPVPVRNMAMGLVAGLLLGTGVALTRSAADRTVRDRAKLEELSELPTLAELPGHRGSAPRFGTDISFDDAVRGLRARLLRAMGPGANRVLLTAPFGGEGTTTTAINLSRSFAELGEDVLLVEGDTRRPVIAGLLKVESGEGLSNALSNPGIATEATKPTSIPKLFVLAARSVRRETLPTSAYLPEVLDRVLKDVAKTFERTVVDGPPVLATADSGLLGGAVDATVLVLRAGRTTEDELADALTALRAAGANVVGTVLTDARIARHTRAATKTYRAKVSGPA</sequence>
<dbReference type="PANTHER" id="PTHR32309:SF31">
    <property type="entry name" value="CAPSULAR EXOPOLYSACCHARIDE FAMILY"/>
    <property type="match status" value="1"/>
</dbReference>
<evidence type="ECO:0000256" key="5">
    <source>
        <dbReference type="ARBA" id="ARBA00022741"/>
    </source>
</evidence>
<dbReference type="EMBL" id="LZLS01000181">
    <property type="protein sequence ID" value="OBK23065.1"/>
    <property type="molecule type" value="Genomic_DNA"/>
</dbReference>
<dbReference type="InterPro" id="IPR027417">
    <property type="entry name" value="P-loop_NTPase"/>
</dbReference>
<dbReference type="Gene3D" id="3.40.50.300">
    <property type="entry name" value="P-loop containing nucleotide triphosphate hydrolases"/>
    <property type="match status" value="1"/>
</dbReference>
<comment type="subcellular location">
    <subcellularLocation>
        <location evidence="1">Cell membrane</location>
        <topology evidence="1">Multi-pass membrane protein</topology>
    </subcellularLocation>
</comment>
<dbReference type="InterPro" id="IPR050445">
    <property type="entry name" value="Bact_polysacc_biosynth/exp"/>
</dbReference>
<feature type="domain" description="Polysaccharide chain length determinant N-terminal" evidence="10">
    <location>
        <begin position="1"/>
        <end position="71"/>
    </location>
</feature>
<evidence type="ECO:0000256" key="4">
    <source>
        <dbReference type="ARBA" id="ARBA00022692"/>
    </source>
</evidence>
<protein>
    <submittedName>
        <fullName evidence="11">Chain-length determining protein</fullName>
    </submittedName>
</protein>
<keyword evidence="4" id="KW-0812">Transmembrane</keyword>
<keyword evidence="6" id="KW-0067">ATP-binding</keyword>
<evidence type="ECO:0000256" key="1">
    <source>
        <dbReference type="ARBA" id="ARBA00004651"/>
    </source>
</evidence>
<evidence type="ECO:0000256" key="6">
    <source>
        <dbReference type="ARBA" id="ARBA00022840"/>
    </source>
</evidence>
<dbReference type="RefSeq" id="WP_065145662.1">
    <property type="nucleotide sequence ID" value="NZ_LZLS01000181.1"/>
</dbReference>
<comment type="caution">
    <text evidence="11">The sequence shown here is derived from an EMBL/GenBank/DDBJ whole genome shotgun (WGS) entry which is preliminary data.</text>
</comment>
<evidence type="ECO:0000256" key="8">
    <source>
        <dbReference type="ARBA" id="ARBA00023136"/>
    </source>
</evidence>
<dbReference type="OrthoDB" id="9812433at2"/>
<dbReference type="InterPro" id="IPR005702">
    <property type="entry name" value="Wzc-like_C"/>
</dbReference>
<dbReference type="GO" id="GO:0004713">
    <property type="term" value="F:protein tyrosine kinase activity"/>
    <property type="evidence" value="ECO:0007669"/>
    <property type="project" value="TreeGrafter"/>
</dbReference>
<evidence type="ECO:0000313" key="12">
    <source>
        <dbReference type="Proteomes" id="UP000093928"/>
    </source>
</evidence>
<dbReference type="InterPro" id="IPR003856">
    <property type="entry name" value="LPS_length_determ_N"/>
</dbReference>
<accession>A0A1A3NNY3</accession>
<proteinExistence type="inferred from homology"/>
<dbReference type="CDD" id="cd05387">
    <property type="entry name" value="BY-kinase"/>
    <property type="match status" value="1"/>
</dbReference>
<evidence type="ECO:0000313" key="11">
    <source>
        <dbReference type="EMBL" id="OBK23065.1"/>
    </source>
</evidence>
<keyword evidence="5" id="KW-0547">Nucleotide-binding</keyword>
<evidence type="ECO:0000256" key="7">
    <source>
        <dbReference type="ARBA" id="ARBA00022989"/>
    </source>
</evidence>
<keyword evidence="8" id="KW-0472">Membrane</keyword>
<evidence type="ECO:0000256" key="3">
    <source>
        <dbReference type="ARBA" id="ARBA00022475"/>
    </source>
</evidence>
<comment type="similarity">
    <text evidence="2">Belongs to the CpsC/CapA family.</text>
</comment>
<feature type="region of interest" description="Disordered" evidence="9">
    <location>
        <begin position="142"/>
        <end position="221"/>
    </location>
</feature>
<gene>
    <name evidence="11" type="ORF">A5634_05990</name>
</gene>